<sequence>MMFQHLQRHSPFMGRYNNFRLQNQVFSGGLFTIYVDNLPNSVGIPWLRKFFGNFGYVVEAFLPHKRSRKSGNRFGFIRYDSSRGADFAISKANGIRVGKRYLIVERACYDRTSHPSAHGEGSGNFLQKPRYDNHIPFHQLSNSIPESSGKSLKNADRNITLNVQPVASEWLNRSVVVNLFDITTTKMIHKAFSDINFSNVVSIDEWINVTVKGRNHRVKVWEEDCDDFFNEKSVRDWVNVHLPNHGSNLTHDVNALSGDKDLAHLRSEVDFLAANKGEGGVASVLLQDGNPIKDAKVVANDKVSSPLVSPELAKQSKFGETEAEANKIDNLKNLEPLENLHSKPLMIHFGAEEESLVEETHFVDGGLQCISDMAVVSDSISSSSNFEISTVGNDKCPINACIDPDLNQENYDNNILGIDDCISAVPVECETNLSLDHDIVAEIAVDHIWSNVCFPSLLRSCCCTLCSPAAATDCCFLLFILLLSDATEETGALQQSHQQAQEQAHQCHHQVSNWKGSDESSFVQKQSRMPNLPYLLIPERSMENTLSNFMTIDIPSHGPSPSSTGAGLPPRPNSAKLMSSGRNLLPKGSFRAKYLSQSGEKTVLDIPDTPMLDKPSTSMTCSLSKVFSSSKKSAQSLPVSPVANLGPQSVMETDLDGHSEISKPEIQPHMMRSSSAPVNLKTRSLRRMGSTGVLIRVMSATPRPAILDDATETEIASEDAGEDIPEEEAVCRICLLELCEGGETLKMQCSCKGDLALAHQQCAVKWFTIKGNKTCDVCKKDVTNLPVILLKTQNPQTLRRRTPAALQQREVTLYRVWQDVTVLVTVSVLAYFCFLEQLMVSDLGSRALAISLPFACVLGLLSSMIASTIVSKSCIWAYASFQFGMVVLFAHFVYNMLNVDSILNALLSSFTGFGIAFTTNALIVECFRWRESRCLLPHIHSVTREQLRHSLHQYHQQHRPPPPPQQQQSMENLLVEPMDHGAVQVEMKIQT</sequence>
<protein>
    <submittedName>
        <fullName evidence="1">Uncharacterized protein</fullName>
    </submittedName>
</protein>
<dbReference type="Proteomes" id="UP000828048">
    <property type="component" value="Chromosome 2"/>
</dbReference>
<keyword evidence="2" id="KW-1185">Reference proteome</keyword>
<gene>
    <name evidence="1" type="ORF">Vadar_032451</name>
</gene>
<accession>A0ACB7X666</accession>
<evidence type="ECO:0000313" key="1">
    <source>
        <dbReference type="EMBL" id="KAH7836069.1"/>
    </source>
</evidence>
<dbReference type="EMBL" id="CM037152">
    <property type="protein sequence ID" value="KAH7836069.1"/>
    <property type="molecule type" value="Genomic_DNA"/>
</dbReference>
<name>A0ACB7X666_9ERIC</name>
<reference evidence="1 2" key="1">
    <citation type="journal article" date="2021" name="Hortic Res">
        <title>High-quality reference genome and annotation aids understanding of berry development for evergreen blueberry (Vaccinium darrowii).</title>
        <authorList>
            <person name="Yu J."/>
            <person name="Hulse-Kemp A.M."/>
            <person name="Babiker E."/>
            <person name="Staton M."/>
        </authorList>
    </citation>
    <scope>NUCLEOTIDE SEQUENCE [LARGE SCALE GENOMIC DNA]</scope>
    <source>
        <strain evidence="2">cv. NJ 8807/NJ 8810</strain>
        <tissue evidence="1">Young leaf</tissue>
    </source>
</reference>
<comment type="caution">
    <text evidence="1">The sequence shown here is derived from an EMBL/GenBank/DDBJ whole genome shotgun (WGS) entry which is preliminary data.</text>
</comment>
<proteinExistence type="predicted"/>
<organism evidence="1 2">
    <name type="scientific">Vaccinium darrowii</name>
    <dbReference type="NCBI Taxonomy" id="229202"/>
    <lineage>
        <taxon>Eukaryota</taxon>
        <taxon>Viridiplantae</taxon>
        <taxon>Streptophyta</taxon>
        <taxon>Embryophyta</taxon>
        <taxon>Tracheophyta</taxon>
        <taxon>Spermatophyta</taxon>
        <taxon>Magnoliopsida</taxon>
        <taxon>eudicotyledons</taxon>
        <taxon>Gunneridae</taxon>
        <taxon>Pentapetalae</taxon>
        <taxon>asterids</taxon>
        <taxon>Ericales</taxon>
        <taxon>Ericaceae</taxon>
        <taxon>Vaccinioideae</taxon>
        <taxon>Vaccinieae</taxon>
        <taxon>Vaccinium</taxon>
    </lineage>
</organism>
<evidence type="ECO:0000313" key="2">
    <source>
        <dbReference type="Proteomes" id="UP000828048"/>
    </source>
</evidence>